<dbReference type="PANTHER" id="PTHR13244:SF7">
    <property type="entry name" value="ZINC FINGER MYND DOMAIN-CONTAINING PROTEIN 10"/>
    <property type="match status" value="1"/>
</dbReference>
<sequence length="715" mass="79360">MTVSPGFETSTLLSTLLSTPLQEIGNDRFMEAYCVNLERLSMQAHLTAALIGSGVSNSVAIGGDAIDISTTNTANNSNLANLIPSSFGEEEYIVQAFLESNDKVHVLVRTLLGIEVWREHVLFAKGDNTTNEYGGVDDVHEEYNYLNEVDGGGDDEQTLRHQQQLSSKERLATHLASNGNVLRTAFILHAETTIVQMLNLIFYRGIPSSLLDGNGEKGGGDEVLLALVDYCARQLIFLGTPAESNPSIYKQKHPLPTCTLSTHLQSRTRLNEIRDSIHDSTYQTAMASVALSRYLCENMEEMGISLVSRMLEVHDFPLLMVPLIEEPPWTRRRLVERKNGEEESSKMVWEKLDENSEWKEVSPSDLLCVTKLEGQPWLALYHLTTSKVCRESYGLDEYRKSQLMRLRRYIHETLLDQLPVLGEVARYLDELSILGVPAPGQGVHRPSSNASSSGLLLQRVDSLRESIVGKQHWKDESFWSDVVEKQWNEIFSRVTDSKDKELRRIASEVYEESELDDGVGVGGETFEPGTSQSNLDKASSTLDTTSWKIALAKPLKCVTLRLEGGTQNTVEFELTSVNNGQGTVTDTPLGKYRRIKLAISQTAGDGEALFPNANAIASIVFQQDALTTSEVYLTMDSLSLPTDELNSTPNNYEELGISLPDHFPSKKWCQLGDLQEKSVVLQIGFKRLECGVVPAGCTLLRGYALSQAFLCQPVV</sequence>
<dbReference type="HOGENOM" id="CLU_427325_0_0_1"/>
<gene>
    <name evidence="2" type="ORF">THAPS_25342</name>
</gene>
<name>B5YLN1_THAPS</name>
<feature type="region of interest" description="Disordered" evidence="1">
    <location>
        <begin position="517"/>
        <end position="538"/>
    </location>
</feature>
<dbReference type="RefSeq" id="XP_002295392.1">
    <property type="nucleotide sequence ID" value="XM_002295356.1"/>
</dbReference>
<dbReference type="KEGG" id="tps:THAPS_25342"/>
<protein>
    <submittedName>
        <fullName evidence="2">Uncharacterized protein</fullName>
    </submittedName>
</protein>
<dbReference type="InParanoid" id="B5YLN1"/>
<organism evidence="2 3">
    <name type="scientific">Thalassiosira pseudonana</name>
    <name type="common">Marine diatom</name>
    <name type="synonym">Cyclotella nana</name>
    <dbReference type="NCBI Taxonomy" id="35128"/>
    <lineage>
        <taxon>Eukaryota</taxon>
        <taxon>Sar</taxon>
        <taxon>Stramenopiles</taxon>
        <taxon>Ochrophyta</taxon>
        <taxon>Bacillariophyta</taxon>
        <taxon>Coscinodiscophyceae</taxon>
        <taxon>Thalassiosirophycidae</taxon>
        <taxon>Thalassiosirales</taxon>
        <taxon>Thalassiosiraceae</taxon>
        <taxon>Thalassiosira</taxon>
    </lineage>
</organism>
<reference evidence="2 3" key="1">
    <citation type="journal article" date="2004" name="Science">
        <title>The genome of the diatom Thalassiosira pseudonana: ecology, evolution, and metabolism.</title>
        <authorList>
            <person name="Armbrust E.V."/>
            <person name="Berges J.A."/>
            <person name="Bowler C."/>
            <person name="Green B.R."/>
            <person name="Martinez D."/>
            <person name="Putnam N.H."/>
            <person name="Zhou S."/>
            <person name="Allen A.E."/>
            <person name="Apt K.E."/>
            <person name="Bechner M."/>
            <person name="Brzezinski M.A."/>
            <person name="Chaal B.K."/>
            <person name="Chiovitti A."/>
            <person name="Davis A.K."/>
            <person name="Demarest M.S."/>
            <person name="Detter J.C."/>
            <person name="Glavina T."/>
            <person name="Goodstein D."/>
            <person name="Hadi M.Z."/>
            <person name="Hellsten U."/>
            <person name="Hildebrand M."/>
            <person name="Jenkins B.D."/>
            <person name="Jurka J."/>
            <person name="Kapitonov V.V."/>
            <person name="Kroger N."/>
            <person name="Lau W.W."/>
            <person name="Lane T.W."/>
            <person name="Larimer F.W."/>
            <person name="Lippmeier J.C."/>
            <person name="Lucas S."/>
            <person name="Medina M."/>
            <person name="Montsant A."/>
            <person name="Obornik M."/>
            <person name="Parker M.S."/>
            <person name="Palenik B."/>
            <person name="Pazour G.J."/>
            <person name="Richardson P.M."/>
            <person name="Rynearson T.A."/>
            <person name="Saito M.A."/>
            <person name="Schwartz D.C."/>
            <person name="Thamatrakoln K."/>
            <person name="Valentin K."/>
            <person name="Vardi A."/>
            <person name="Wilkerson F.P."/>
            <person name="Rokhsar D.S."/>
        </authorList>
    </citation>
    <scope>NUCLEOTIDE SEQUENCE [LARGE SCALE GENOMIC DNA]</scope>
    <source>
        <strain evidence="2 3">CCMP1335</strain>
    </source>
</reference>
<dbReference type="eggNOG" id="ENOG502QS3F">
    <property type="taxonomic scope" value="Eukaryota"/>
</dbReference>
<dbReference type="AlphaFoldDB" id="B5YLN1"/>
<feature type="compositionally biased region" description="Polar residues" evidence="1">
    <location>
        <begin position="528"/>
        <end position="538"/>
    </location>
</feature>
<dbReference type="GeneID" id="7444245"/>
<dbReference type="InterPro" id="IPR052298">
    <property type="entry name" value="ZMYND10"/>
</dbReference>
<dbReference type="Proteomes" id="UP000001449">
    <property type="component" value="Chromosome 18"/>
</dbReference>
<evidence type="ECO:0000313" key="3">
    <source>
        <dbReference type="Proteomes" id="UP000001449"/>
    </source>
</evidence>
<dbReference type="PANTHER" id="PTHR13244">
    <property type="entry name" value="ZINC FINGER MYND DOMAIN CONTAINING PROTEIN 10"/>
    <property type="match status" value="1"/>
</dbReference>
<reference evidence="2 3" key="2">
    <citation type="journal article" date="2008" name="Nature">
        <title>The Phaeodactylum genome reveals the evolutionary history of diatom genomes.</title>
        <authorList>
            <person name="Bowler C."/>
            <person name="Allen A.E."/>
            <person name="Badger J.H."/>
            <person name="Grimwood J."/>
            <person name="Jabbari K."/>
            <person name="Kuo A."/>
            <person name="Maheswari U."/>
            <person name="Martens C."/>
            <person name="Maumus F."/>
            <person name="Otillar R.P."/>
            <person name="Rayko E."/>
            <person name="Salamov A."/>
            <person name="Vandepoele K."/>
            <person name="Beszteri B."/>
            <person name="Gruber A."/>
            <person name="Heijde M."/>
            <person name="Katinka M."/>
            <person name="Mock T."/>
            <person name="Valentin K."/>
            <person name="Verret F."/>
            <person name="Berges J.A."/>
            <person name="Brownlee C."/>
            <person name="Cadoret J.P."/>
            <person name="Chiovitti A."/>
            <person name="Choi C.J."/>
            <person name="Coesel S."/>
            <person name="De Martino A."/>
            <person name="Detter J.C."/>
            <person name="Durkin C."/>
            <person name="Falciatore A."/>
            <person name="Fournet J."/>
            <person name="Haruta M."/>
            <person name="Huysman M.J."/>
            <person name="Jenkins B.D."/>
            <person name="Jiroutova K."/>
            <person name="Jorgensen R.E."/>
            <person name="Joubert Y."/>
            <person name="Kaplan A."/>
            <person name="Kroger N."/>
            <person name="Kroth P.G."/>
            <person name="La Roche J."/>
            <person name="Lindquist E."/>
            <person name="Lommer M."/>
            <person name="Martin-Jezequel V."/>
            <person name="Lopez P.J."/>
            <person name="Lucas S."/>
            <person name="Mangogna M."/>
            <person name="McGinnis K."/>
            <person name="Medlin L.K."/>
            <person name="Montsant A."/>
            <person name="Oudot-Le Secq M.P."/>
            <person name="Napoli C."/>
            <person name="Obornik M."/>
            <person name="Parker M.S."/>
            <person name="Petit J.L."/>
            <person name="Porcel B.M."/>
            <person name="Poulsen N."/>
            <person name="Robison M."/>
            <person name="Rychlewski L."/>
            <person name="Rynearson T.A."/>
            <person name="Schmutz J."/>
            <person name="Shapiro H."/>
            <person name="Siaut M."/>
            <person name="Stanley M."/>
            <person name="Sussman M.R."/>
            <person name="Taylor A.R."/>
            <person name="Vardi A."/>
            <person name="von Dassow P."/>
            <person name="Vyverman W."/>
            <person name="Willis A."/>
            <person name="Wyrwicz L.S."/>
            <person name="Rokhsar D.S."/>
            <person name="Weissenbach J."/>
            <person name="Armbrust E.V."/>
            <person name="Green B.R."/>
            <person name="Van de Peer Y."/>
            <person name="Grigoriev I.V."/>
        </authorList>
    </citation>
    <scope>NUCLEOTIDE SEQUENCE [LARGE SCALE GENOMIC DNA]</scope>
    <source>
        <strain evidence="2 3">CCMP1335</strain>
    </source>
</reference>
<proteinExistence type="predicted"/>
<evidence type="ECO:0000256" key="1">
    <source>
        <dbReference type="SAM" id="MobiDB-lite"/>
    </source>
</evidence>
<keyword evidence="3" id="KW-1185">Reference proteome</keyword>
<dbReference type="EMBL" id="CP001159">
    <property type="protein sequence ID" value="ACI64109.1"/>
    <property type="molecule type" value="Genomic_DNA"/>
</dbReference>
<dbReference type="STRING" id="35128.B5YLN1"/>
<dbReference type="PaxDb" id="35128-Thaps25342"/>
<dbReference type="GO" id="GO:0005737">
    <property type="term" value="C:cytoplasm"/>
    <property type="evidence" value="ECO:0000318"/>
    <property type="project" value="GO_Central"/>
</dbReference>
<accession>B5YLN1</accession>
<evidence type="ECO:0000313" key="2">
    <source>
        <dbReference type="EMBL" id="ACI64109.1"/>
    </source>
</evidence>